<keyword evidence="1" id="KW-0732">Signal</keyword>
<dbReference type="InterPro" id="IPR026444">
    <property type="entry name" value="Secre_tail"/>
</dbReference>
<feature type="domain" description="Secretion system C-terminal sorting" evidence="2">
    <location>
        <begin position="390"/>
        <end position="457"/>
    </location>
</feature>
<dbReference type="Proteomes" id="UP001221302">
    <property type="component" value="Unassembled WGS sequence"/>
</dbReference>
<reference evidence="4" key="1">
    <citation type="submission" date="2023-03" db="EMBL/GenBank/DDBJ databases">
        <title>Stygiobacter electus gen. nov., sp. nov., facultatively anaerobic thermotolerant bacterium of the class Ignavibacteria from a well of Yessentuki mineral water deposit.</title>
        <authorList>
            <person name="Podosokorskaya O.A."/>
            <person name="Elcheninov A.G."/>
            <person name="Petrova N.F."/>
            <person name="Zavarzina D.G."/>
            <person name="Kublanov I.V."/>
            <person name="Merkel A.Y."/>
        </authorList>
    </citation>
    <scope>NUCLEOTIDE SEQUENCE</scope>
    <source>
        <strain evidence="4">09-Me</strain>
    </source>
</reference>
<gene>
    <name evidence="4" type="ORF">P0M35_10625</name>
</gene>
<dbReference type="PANTHER" id="PTHR43739:SF5">
    <property type="entry name" value="EXO-ALPHA-SIALIDASE"/>
    <property type="match status" value="1"/>
</dbReference>
<dbReference type="GO" id="GO:0010411">
    <property type="term" value="P:xyloglucan metabolic process"/>
    <property type="evidence" value="ECO:0007669"/>
    <property type="project" value="TreeGrafter"/>
</dbReference>
<feature type="chain" id="PRO_5042140464" evidence="1">
    <location>
        <begin position="19"/>
        <end position="460"/>
    </location>
</feature>
<evidence type="ECO:0000259" key="2">
    <source>
        <dbReference type="Pfam" id="PF18962"/>
    </source>
</evidence>
<evidence type="ECO:0000256" key="1">
    <source>
        <dbReference type="SAM" id="SignalP"/>
    </source>
</evidence>
<dbReference type="InterPro" id="IPR058667">
    <property type="entry name" value="DUF6242_C"/>
</dbReference>
<dbReference type="CDD" id="cd15482">
    <property type="entry name" value="Sialidase_non-viral"/>
    <property type="match status" value="1"/>
</dbReference>
<organism evidence="4 5">
    <name type="scientific">Stygiobacter electus</name>
    <dbReference type="NCBI Taxonomy" id="3032292"/>
    <lineage>
        <taxon>Bacteria</taxon>
        <taxon>Pseudomonadati</taxon>
        <taxon>Ignavibacteriota</taxon>
        <taxon>Ignavibacteria</taxon>
        <taxon>Ignavibacteriales</taxon>
        <taxon>Melioribacteraceae</taxon>
        <taxon>Stygiobacter</taxon>
    </lineage>
</organism>
<dbReference type="Gene3D" id="2.130.10.10">
    <property type="entry name" value="YVTN repeat-like/Quinoprotein amine dehydrogenase"/>
    <property type="match status" value="2"/>
</dbReference>
<dbReference type="PANTHER" id="PTHR43739">
    <property type="entry name" value="XYLOGLUCANASE (EUROFUNG)"/>
    <property type="match status" value="1"/>
</dbReference>
<dbReference type="SUPFAM" id="SSF110296">
    <property type="entry name" value="Oligoxyloglucan reducing end-specific cellobiohydrolase"/>
    <property type="match status" value="1"/>
</dbReference>
<evidence type="ECO:0000313" key="4">
    <source>
        <dbReference type="EMBL" id="MDF1612607.1"/>
    </source>
</evidence>
<protein>
    <submittedName>
        <fullName evidence="4">T9SS type A sorting domain-containing protein</fullName>
    </submittedName>
</protein>
<comment type="caution">
    <text evidence="4">The sequence shown here is derived from an EMBL/GenBank/DDBJ whole genome shotgun (WGS) entry which is preliminary data.</text>
</comment>
<dbReference type="Gene3D" id="2.60.40.4070">
    <property type="match status" value="1"/>
</dbReference>
<dbReference type="EMBL" id="JARGDL010000015">
    <property type="protein sequence ID" value="MDF1612607.1"/>
    <property type="molecule type" value="Genomic_DNA"/>
</dbReference>
<sequence length="460" mass="50665">MKKIVKLMLVIVAVKINAQWTKVSSENVGATGQIGIHASTVFVYGYNASQFVLRSSDNGTTWNNIANKFPDKVYYVHGHGDYVFAIVDINSIYYSTDDGITWSLRSNISYPNGAVLMLVSDGNTLYAMSNRNVVFKSVDNGLTWTQITINYSQSQVFGLDFAVAGNTMVFCALNLGAFISTDAGANWVLKNPSIIIGTVQTHNNEIYGTTYGMYKLVNTDWLKLSNGFPSGLGVSASTRSCVSIGSKIFTYYADAVSLTAKIFISENNGLNWTEVSGAPTAVTSSINNFMAVSQQYLYIYVYSIFSPANTGVYRYQISNISSVNDDRKNFGTSFTLDQNYPNPFSAGGGSAFGGNPSTTIKYSIPAVILRQSRQSRDQDDNVMVSQSNHDVTLRQAQSDNLVTLKVYDILGREVATLVNERQQAGNYEVKFDGKNLSSGIYFYKLQSGSFVQTKKFIWMK</sequence>
<keyword evidence="5" id="KW-1185">Reference proteome</keyword>
<dbReference type="Pfam" id="PF25852">
    <property type="entry name" value="DUF6242_C"/>
    <property type="match status" value="1"/>
</dbReference>
<dbReference type="InterPro" id="IPR052025">
    <property type="entry name" value="Xyloglucanase_GH74"/>
</dbReference>
<proteinExistence type="predicted"/>
<feature type="signal peptide" evidence="1">
    <location>
        <begin position="1"/>
        <end position="18"/>
    </location>
</feature>
<dbReference type="RefSeq" id="WP_321536377.1">
    <property type="nucleotide sequence ID" value="NZ_JARGDL010000015.1"/>
</dbReference>
<evidence type="ECO:0000313" key="5">
    <source>
        <dbReference type="Proteomes" id="UP001221302"/>
    </source>
</evidence>
<evidence type="ECO:0000259" key="3">
    <source>
        <dbReference type="Pfam" id="PF25852"/>
    </source>
</evidence>
<dbReference type="Pfam" id="PF18962">
    <property type="entry name" value="Por_Secre_tail"/>
    <property type="match status" value="1"/>
</dbReference>
<dbReference type="NCBIfam" id="TIGR04183">
    <property type="entry name" value="Por_Secre_tail"/>
    <property type="match status" value="1"/>
</dbReference>
<dbReference type="AlphaFoldDB" id="A0AAE3P2J5"/>
<accession>A0AAE3P2J5</accession>
<name>A0AAE3P2J5_9BACT</name>
<dbReference type="InterPro" id="IPR015943">
    <property type="entry name" value="WD40/YVTN_repeat-like_dom_sf"/>
</dbReference>
<feature type="domain" description="DUF6242" evidence="3">
    <location>
        <begin position="20"/>
        <end position="302"/>
    </location>
</feature>